<feature type="domain" description="ResB-like" evidence="8">
    <location>
        <begin position="383"/>
        <end position="461"/>
    </location>
</feature>
<evidence type="ECO:0000256" key="5">
    <source>
        <dbReference type="ARBA" id="ARBA00023136"/>
    </source>
</evidence>
<dbReference type="Pfam" id="PF05140">
    <property type="entry name" value="ResB"/>
    <property type="match status" value="2"/>
</dbReference>
<dbReference type="GO" id="GO:0017004">
    <property type="term" value="P:cytochrome complex assembly"/>
    <property type="evidence" value="ECO:0007669"/>
    <property type="project" value="UniProtKB-KW"/>
</dbReference>
<sequence>MKQVQQAETQKQKKQKQKSLFDHVWDFFASVRVAIVIIVSLALTAILGTIYPQENAIPSPNPEFYYMDTYGKTGDLYYRLGLSDMYNSWWFLTLVLMLAISLIICSIERVVPLYKSLKNQPVARKVIAIRSDRLYASKDGAEEADIDLLAAQLKKKRYKLRRESGALLAEKGRLPRFGAYIIHIGLLIIIAGVFVRLIPGAYFSDMVWLKEGERKYVDEVGFGVENNGFELEFYDKAQTRVKKYETDVAVYVGDEVKATQHLIVNEPLKFNHTLIFQNSYDPNPMFKKGKVELTDKKTGKSFGTFDIDFNDPQQSYKAGEYTLTMVNYYPDIKVDPDKGGVFTNSRDPYNPGLQLAISKPGMEPQTQWMMPLAPFVEEMLGQDYQFKLQLVQVELFNMTGLRLQKDLGIPVVYTGCAVVLWGLVLCFYFQHRRIWARLEDGVLHIGANTSKNWLGMSKEFNKATAPLGIEAVTAKPKSKPKAKAPKVAPKQEPQQELQQEPQQEETPQSDVSQGKEGTEQ</sequence>
<feature type="transmembrane region" description="Helical" evidence="7">
    <location>
        <begin position="24"/>
        <end position="51"/>
    </location>
</feature>
<dbReference type="AlphaFoldDB" id="A0A1Y0IT31"/>
<keyword evidence="10" id="KW-1185">Reference proteome</keyword>
<dbReference type="InterPro" id="IPR007816">
    <property type="entry name" value="ResB-like_domain"/>
</dbReference>
<gene>
    <name evidence="9" type="ORF">CBW65_20755</name>
</gene>
<dbReference type="OrthoDB" id="9770923at2"/>
<evidence type="ECO:0000256" key="6">
    <source>
        <dbReference type="SAM" id="MobiDB-lite"/>
    </source>
</evidence>
<feature type="region of interest" description="Disordered" evidence="6">
    <location>
        <begin position="471"/>
        <end position="520"/>
    </location>
</feature>
<evidence type="ECO:0000313" key="9">
    <source>
        <dbReference type="EMBL" id="ARU63139.1"/>
    </source>
</evidence>
<dbReference type="Proteomes" id="UP000195437">
    <property type="component" value="Chromosome"/>
</dbReference>
<dbReference type="PANTHER" id="PTHR31566">
    <property type="entry name" value="CYTOCHROME C BIOGENESIS PROTEIN CCS1, CHLOROPLASTIC"/>
    <property type="match status" value="1"/>
</dbReference>
<keyword evidence="3" id="KW-0201">Cytochrome c-type biogenesis</keyword>
<feature type="transmembrane region" description="Helical" evidence="7">
    <location>
        <begin position="177"/>
        <end position="198"/>
    </location>
</feature>
<keyword evidence="4 7" id="KW-1133">Transmembrane helix</keyword>
<organism evidence="9 10">
    <name type="scientific">Tumebacillus avium</name>
    <dbReference type="NCBI Taxonomy" id="1903704"/>
    <lineage>
        <taxon>Bacteria</taxon>
        <taxon>Bacillati</taxon>
        <taxon>Bacillota</taxon>
        <taxon>Bacilli</taxon>
        <taxon>Bacillales</taxon>
        <taxon>Alicyclobacillaceae</taxon>
        <taxon>Tumebacillus</taxon>
    </lineage>
</organism>
<evidence type="ECO:0000256" key="1">
    <source>
        <dbReference type="ARBA" id="ARBA00004141"/>
    </source>
</evidence>
<evidence type="ECO:0000313" key="10">
    <source>
        <dbReference type="Proteomes" id="UP000195437"/>
    </source>
</evidence>
<proteinExistence type="predicted"/>
<feature type="domain" description="ResB-like" evidence="8">
    <location>
        <begin position="31"/>
        <end position="344"/>
    </location>
</feature>
<name>A0A1Y0IT31_9BACL</name>
<dbReference type="GO" id="GO:0016020">
    <property type="term" value="C:membrane"/>
    <property type="evidence" value="ECO:0007669"/>
    <property type="project" value="UniProtKB-SubCell"/>
</dbReference>
<comment type="subcellular location">
    <subcellularLocation>
        <location evidence="1">Membrane</location>
        <topology evidence="1">Multi-pass membrane protein</topology>
    </subcellularLocation>
</comment>
<evidence type="ECO:0000256" key="2">
    <source>
        <dbReference type="ARBA" id="ARBA00022692"/>
    </source>
</evidence>
<feature type="compositionally biased region" description="Low complexity" evidence="6">
    <location>
        <begin position="485"/>
        <end position="508"/>
    </location>
</feature>
<feature type="transmembrane region" description="Helical" evidence="7">
    <location>
        <begin position="407"/>
        <end position="429"/>
    </location>
</feature>
<dbReference type="EMBL" id="CP021434">
    <property type="protein sequence ID" value="ARU63139.1"/>
    <property type="molecule type" value="Genomic_DNA"/>
</dbReference>
<evidence type="ECO:0000256" key="7">
    <source>
        <dbReference type="SAM" id="Phobius"/>
    </source>
</evidence>
<keyword evidence="5 7" id="KW-0472">Membrane</keyword>
<accession>A0A1Y0IT31</accession>
<dbReference type="PANTHER" id="PTHR31566:SF0">
    <property type="entry name" value="CYTOCHROME C BIOGENESIS PROTEIN CCS1, CHLOROPLASTIC"/>
    <property type="match status" value="1"/>
</dbReference>
<dbReference type="InterPro" id="IPR023494">
    <property type="entry name" value="Cyt_c_bgen_Ccs1/CcsB/ResB"/>
</dbReference>
<protein>
    <recommendedName>
        <fullName evidence="8">ResB-like domain-containing protein</fullName>
    </recommendedName>
</protein>
<evidence type="ECO:0000256" key="4">
    <source>
        <dbReference type="ARBA" id="ARBA00022989"/>
    </source>
</evidence>
<keyword evidence="2 7" id="KW-0812">Transmembrane</keyword>
<reference evidence="10" key="1">
    <citation type="submission" date="2017-05" db="EMBL/GenBank/DDBJ databases">
        <authorList>
            <person name="Sung H."/>
        </authorList>
    </citation>
    <scope>NUCLEOTIDE SEQUENCE [LARGE SCALE GENOMIC DNA]</scope>
    <source>
        <strain evidence="10">AR23208</strain>
    </source>
</reference>
<feature type="transmembrane region" description="Helical" evidence="7">
    <location>
        <begin position="89"/>
        <end position="111"/>
    </location>
</feature>
<dbReference type="KEGG" id="tum:CBW65_20755"/>
<evidence type="ECO:0000259" key="8">
    <source>
        <dbReference type="Pfam" id="PF05140"/>
    </source>
</evidence>
<evidence type="ECO:0000256" key="3">
    <source>
        <dbReference type="ARBA" id="ARBA00022748"/>
    </source>
</evidence>